<dbReference type="InterPro" id="IPR057847">
    <property type="entry name" value="ZMIZ1/ZMIZ2_GBD-like"/>
</dbReference>
<protein>
    <recommendedName>
        <fullName evidence="1">ZMIZ1/ZMIZ2 GBD-like domain-containing protein</fullName>
    </recommendedName>
</protein>
<evidence type="ECO:0000313" key="3">
    <source>
        <dbReference type="Proteomes" id="UP000019118"/>
    </source>
</evidence>
<dbReference type="Pfam" id="PF25527">
    <property type="entry name" value="GBD-like_ZMIZ1_ZMIZ2"/>
    <property type="match status" value="1"/>
</dbReference>
<sequence>MLGYTPYRDWPQGGLNTPQQLSVVTTVWGGVTTPTQSGPHGAYAGSGGPIQQQGPYLKGQPNAGYGTQANFRGHGLNNYGTGPNGMNQQDQAVGGYQNQGNALSTAAMVAAATATATATASVVALQDNAAQFANQQYNQGYQQRMMPMSGMNPMGMNAMNNMNQMGGMHAMNGMGNMGARPIYAGMGPKMGMSLQGPGSAGSNAMYSNRRAVPYPNPIMHMAQKRGGQTYSNGPCPTMGSMGNPNMGNPNMGSMGPSMGPNMGSNAMNTNNFNPNSQYGGYGTRQPNFNQYPTQQSLGPTGNFGAGPGNMGPVTNPRGFEQMTKQIRGATSPFQNQAQYFTASMPQFPNNNAGQFNITNSGHSVQGQYNSSNQFQHDMALRNQQVNYQHSPIPGNPTPPLTPATSIPPYISPNPDVKPNFNDLKPPLPHKEDELRLTFPVRDGIILPPFRLEHNLAVSNHVFQLKPTVHQTLIWRSDLELQLKCFHHEDRQMNTNWPSSVQVQVTLIALNKLLFFYLEQLSENNSLGTYCPVPYELL</sequence>
<evidence type="ECO:0000259" key="1">
    <source>
        <dbReference type="Pfam" id="PF25527"/>
    </source>
</evidence>
<name>A0AAR5QHE2_DENPD</name>
<feature type="domain" description="ZMIZ1/ZMIZ2 GBD-like" evidence="1">
    <location>
        <begin position="435"/>
        <end position="505"/>
    </location>
</feature>
<dbReference type="EnsemblMetazoa" id="XM_019917052.1">
    <property type="protein sequence ID" value="XP_019772611.1"/>
    <property type="gene ID" value="LOC109546192"/>
</dbReference>
<proteinExistence type="predicted"/>
<reference evidence="2" key="2">
    <citation type="submission" date="2024-08" db="UniProtKB">
        <authorList>
            <consortium name="EnsemblMetazoa"/>
        </authorList>
    </citation>
    <scope>IDENTIFICATION</scope>
</reference>
<accession>A0AAR5QHE2</accession>
<reference evidence="3" key="1">
    <citation type="journal article" date="2013" name="Genome Biol.">
        <title>Draft genome of the mountain pine beetle, Dendroctonus ponderosae Hopkins, a major forest pest.</title>
        <authorList>
            <person name="Keeling C.I."/>
            <person name="Yuen M.M."/>
            <person name="Liao N.Y."/>
            <person name="Docking T.R."/>
            <person name="Chan S.K."/>
            <person name="Taylor G.A."/>
            <person name="Palmquist D.L."/>
            <person name="Jackman S.D."/>
            <person name="Nguyen A."/>
            <person name="Li M."/>
            <person name="Henderson H."/>
            <person name="Janes J.K."/>
            <person name="Zhao Y."/>
            <person name="Pandoh P."/>
            <person name="Moore R."/>
            <person name="Sperling F.A."/>
            <person name="Huber D.P."/>
            <person name="Birol I."/>
            <person name="Jones S.J."/>
            <person name="Bohlmann J."/>
        </authorList>
    </citation>
    <scope>NUCLEOTIDE SEQUENCE</scope>
</reference>
<evidence type="ECO:0000313" key="2">
    <source>
        <dbReference type="EnsemblMetazoa" id="XP_019772611.1"/>
    </source>
</evidence>
<keyword evidence="3" id="KW-1185">Reference proteome</keyword>
<dbReference type="AlphaFoldDB" id="A0AAR5QHE2"/>
<organism evidence="2 3">
    <name type="scientific">Dendroctonus ponderosae</name>
    <name type="common">Mountain pine beetle</name>
    <dbReference type="NCBI Taxonomy" id="77166"/>
    <lineage>
        <taxon>Eukaryota</taxon>
        <taxon>Metazoa</taxon>
        <taxon>Ecdysozoa</taxon>
        <taxon>Arthropoda</taxon>
        <taxon>Hexapoda</taxon>
        <taxon>Insecta</taxon>
        <taxon>Pterygota</taxon>
        <taxon>Neoptera</taxon>
        <taxon>Endopterygota</taxon>
        <taxon>Coleoptera</taxon>
        <taxon>Polyphaga</taxon>
        <taxon>Cucujiformia</taxon>
        <taxon>Curculionidae</taxon>
        <taxon>Scolytinae</taxon>
        <taxon>Dendroctonus</taxon>
    </lineage>
</organism>
<dbReference type="Proteomes" id="UP000019118">
    <property type="component" value="Unassembled WGS sequence"/>
</dbReference>